<dbReference type="AlphaFoldDB" id="A0A6A4HT01"/>
<dbReference type="OrthoDB" id="3267100at2759"/>
<evidence type="ECO:0000256" key="1">
    <source>
        <dbReference type="SAM" id="MobiDB-lite"/>
    </source>
</evidence>
<name>A0A6A4HT01_9AGAR</name>
<protein>
    <submittedName>
        <fullName evidence="2">Uncharacterized protein</fullName>
    </submittedName>
</protein>
<feature type="compositionally biased region" description="Basic and acidic residues" evidence="1">
    <location>
        <begin position="309"/>
        <end position="330"/>
    </location>
</feature>
<evidence type="ECO:0000313" key="3">
    <source>
        <dbReference type="Proteomes" id="UP000799118"/>
    </source>
</evidence>
<organism evidence="2 3">
    <name type="scientific">Gymnopus androsaceus JB14</name>
    <dbReference type="NCBI Taxonomy" id="1447944"/>
    <lineage>
        <taxon>Eukaryota</taxon>
        <taxon>Fungi</taxon>
        <taxon>Dikarya</taxon>
        <taxon>Basidiomycota</taxon>
        <taxon>Agaricomycotina</taxon>
        <taxon>Agaricomycetes</taxon>
        <taxon>Agaricomycetidae</taxon>
        <taxon>Agaricales</taxon>
        <taxon>Marasmiineae</taxon>
        <taxon>Omphalotaceae</taxon>
        <taxon>Gymnopus</taxon>
    </lineage>
</organism>
<evidence type="ECO:0000313" key="2">
    <source>
        <dbReference type="EMBL" id="KAE9400438.1"/>
    </source>
</evidence>
<reference evidence="2" key="1">
    <citation type="journal article" date="2019" name="Environ. Microbiol.">
        <title>Fungal ecological strategies reflected in gene transcription - a case study of two litter decomposers.</title>
        <authorList>
            <person name="Barbi F."/>
            <person name="Kohler A."/>
            <person name="Barry K."/>
            <person name="Baskaran P."/>
            <person name="Daum C."/>
            <person name="Fauchery L."/>
            <person name="Ihrmark K."/>
            <person name="Kuo A."/>
            <person name="LaButti K."/>
            <person name="Lipzen A."/>
            <person name="Morin E."/>
            <person name="Grigoriev I.V."/>
            <person name="Henrissat B."/>
            <person name="Lindahl B."/>
            <person name="Martin F."/>
        </authorList>
    </citation>
    <scope>NUCLEOTIDE SEQUENCE</scope>
    <source>
        <strain evidence="2">JB14</strain>
    </source>
</reference>
<feature type="region of interest" description="Disordered" evidence="1">
    <location>
        <begin position="292"/>
        <end position="346"/>
    </location>
</feature>
<keyword evidence="3" id="KW-1185">Reference proteome</keyword>
<gene>
    <name evidence="2" type="ORF">BT96DRAFT_975309</name>
</gene>
<sequence>MCSPPTGHIWLFIESVPTDPDALYLEIPLYRIRANCLKPAKYLRFIAYTVTALDGSITLAPQNQLVADDSQLEDQAVYIFNPAIIIDKTARAALRADQEIVLPRSQWGGSQSNRNIEFVNGIYSRDAVSVFKLKNHWGNTQAIHTIPFARGDQWLQQLIDERPGFEGDEGVIDMESIDDIRNGFCGDKEFHGSFDRNEVGVIKTPNHILAIDEIPSAPTRTLAAHTSYPPNLRYTYQYLHDPDGKVESDYGPNNVDGAFQNSTTKPFPSPFLLHCRFGAAALYNWGKNLQKQIPPSRPPKEQVVYGYHPQKDTGGRAERAARQDNRHMAEGSEATIKGSGRETEAVEGVMEEGKIDTMELLHVITSRYTRVKVRFVDQLPEKQREISEWAKTLPVV</sequence>
<dbReference type="Proteomes" id="UP000799118">
    <property type="component" value="Unassembled WGS sequence"/>
</dbReference>
<proteinExistence type="predicted"/>
<accession>A0A6A4HT01</accession>
<dbReference type="EMBL" id="ML769456">
    <property type="protein sequence ID" value="KAE9400438.1"/>
    <property type="molecule type" value="Genomic_DNA"/>
</dbReference>